<dbReference type="RefSeq" id="WP_210117476.1">
    <property type="nucleotide sequence ID" value="NZ_CP054257.1"/>
</dbReference>
<keyword evidence="3" id="KW-1003">Cell membrane</keyword>
<evidence type="ECO:0000256" key="11">
    <source>
        <dbReference type="SAM" id="MobiDB-lite"/>
    </source>
</evidence>
<dbReference type="FunFam" id="3.10.580.10:FF:000002">
    <property type="entry name" value="Magnesium/cobalt efflux protein CorC"/>
    <property type="match status" value="1"/>
</dbReference>
<feature type="domain" description="CNNM transmembrane" evidence="14">
    <location>
        <begin position="9"/>
        <end position="197"/>
    </location>
</feature>
<dbReference type="Pfam" id="PF03471">
    <property type="entry name" value="CorC_HlyC"/>
    <property type="match status" value="1"/>
</dbReference>
<dbReference type="InterPro" id="IPR002550">
    <property type="entry name" value="CNNM"/>
</dbReference>
<comment type="similarity">
    <text evidence="2">Belongs to the UPF0053 family.</text>
</comment>
<comment type="subcellular location">
    <subcellularLocation>
        <location evidence="1">Cell membrane</location>
        <topology evidence="1">Multi-pass membrane protein</topology>
    </subcellularLocation>
</comment>
<evidence type="ECO:0000256" key="1">
    <source>
        <dbReference type="ARBA" id="ARBA00004651"/>
    </source>
</evidence>
<evidence type="ECO:0000256" key="3">
    <source>
        <dbReference type="ARBA" id="ARBA00022475"/>
    </source>
</evidence>
<evidence type="ECO:0000256" key="7">
    <source>
        <dbReference type="ARBA" id="ARBA00023122"/>
    </source>
</evidence>
<keyword evidence="6 10" id="KW-1133">Transmembrane helix</keyword>
<evidence type="ECO:0000256" key="4">
    <source>
        <dbReference type="ARBA" id="ARBA00022692"/>
    </source>
</evidence>
<dbReference type="Gene3D" id="3.10.580.10">
    <property type="entry name" value="CBS-domain"/>
    <property type="match status" value="1"/>
</dbReference>
<accession>A0A975IDA6</accession>
<dbReference type="InterPro" id="IPR000644">
    <property type="entry name" value="CBS_dom"/>
</dbReference>
<feature type="transmembrane region" description="Helical" evidence="12">
    <location>
        <begin position="12"/>
        <end position="32"/>
    </location>
</feature>
<dbReference type="SUPFAM" id="SSF56176">
    <property type="entry name" value="FAD-binding/transporter-associated domain-like"/>
    <property type="match status" value="1"/>
</dbReference>
<keyword evidence="4 10" id="KW-0812">Transmembrane</keyword>
<feature type="region of interest" description="Disordered" evidence="11">
    <location>
        <begin position="431"/>
        <end position="485"/>
    </location>
</feature>
<dbReference type="SUPFAM" id="SSF54631">
    <property type="entry name" value="CBS-domain pair"/>
    <property type="match status" value="1"/>
</dbReference>
<evidence type="ECO:0000256" key="12">
    <source>
        <dbReference type="SAM" id="Phobius"/>
    </source>
</evidence>
<dbReference type="Proteomes" id="UP000671995">
    <property type="component" value="Chromosome"/>
</dbReference>
<proteinExistence type="inferred from homology"/>
<dbReference type="InterPro" id="IPR036318">
    <property type="entry name" value="FAD-bd_PCMH-like_sf"/>
</dbReference>
<sequence length="485" mass="53466">MKAASLSSADIGFSALLISALCLIALSMLFSISESSFLSINKLRLLSKINRRDKKALRAGRLLQKKEKMLNTLLVANELVNTLLSVILTAAALKLFGPAGVGIATFFATALLLVFGEITPKAISTRHPDVFAYNLSFFVQTVVKIFSPVVPIFTFVSRAVLKLFGVEIKKSSGSFTEEDIKTIIDVGKDAGLFGKSEQTMMHSVFKFTDLEAQSIMIPRTDIVAVPINASHRDILELSERTHFSRFPVYRNDIDDIVGILYIKDLLFYTGSQKDFSVQNIMRPPLFVPGTKNISYVQNQLAEKHQTIAVVIDEYSGTDGILTREDIVSEIFGIIKKDSPENRSSVDLSKLETSGEALLPGETRLIDLREGLHLPINSDINETLGGWITEKLGRLPESGRIRERSEFVDFAGFRFIVEKLHGRRIETVRVKKLSPSKENAPSAPSKESTESMASAGSAKPAAALQPAESTLSAPEVRSENQKEKEK</sequence>
<evidence type="ECO:0000256" key="10">
    <source>
        <dbReference type="PROSITE-ProRule" id="PRU01193"/>
    </source>
</evidence>
<feature type="transmembrane region" description="Helical" evidence="12">
    <location>
        <begin position="70"/>
        <end position="93"/>
    </location>
</feature>
<evidence type="ECO:0000313" key="16">
    <source>
        <dbReference type="Proteomes" id="UP000671995"/>
    </source>
</evidence>
<keyword evidence="8 10" id="KW-0472">Membrane</keyword>
<dbReference type="InterPro" id="IPR005170">
    <property type="entry name" value="Transptr-assoc_dom"/>
</dbReference>
<dbReference type="GO" id="GO:0050660">
    <property type="term" value="F:flavin adenine dinucleotide binding"/>
    <property type="evidence" value="ECO:0007669"/>
    <property type="project" value="InterPro"/>
</dbReference>
<feature type="compositionally biased region" description="Low complexity" evidence="11">
    <location>
        <begin position="450"/>
        <end position="468"/>
    </location>
</feature>
<feature type="compositionally biased region" description="Basic and acidic residues" evidence="11">
    <location>
        <begin position="475"/>
        <end position="485"/>
    </location>
</feature>
<evidence type="ECO:0000256" key="5">
    <source>
        <dbReference type="ARBA" id="ARBA00022737"/>
    </source>
</evidence>
<keyword evidence="7 9" id="KW-0129">CBS domain</keyword>
<dbReference type="InterPro" id="IPR046342">
    <property type="entry name" value="CBS_dom_sf"/>
</dbReference>
<dbReference type="Gene3D" id="3.30.465.10">
    <property type="match status" value="1"/>
</dbReference>
<evidence type="ECO:0000256" key="2">
    <source>
        <dbReference type="ARBA" id="ARBA00006337"/>
    </source>
</evidence>
<evidence type="ECO:0000313" key="15">
    <source>
        <dbReference type="EMBL" id="QTQ12765.1"/>
    </source>
</evidence>
<evidence type="ECO:0000256" key="9">
    <source>
        <dbReference type="PROSITE-ProRule" id="PRU00703"/>
    </source>
</evidence>
<dbReference type="GO" id="GO:0005886">
    <property type="term" value="C:plasma membrane"/>
    <property type="evidence" value="ECO:0007669"/>
    <property type="project" value="UniProtKB-SubCell"/>
</dbReference>
<reference evidence="15" key="1">
    <citation type="submission" date="2020-05" db="EMBL/GenBank/DDBJ databases">
        <authorList>
            <person name="Zeng H."/>
            <person name="Chan Y.K."/>
            <person name="Watt R.M."/>
        </authorList>
    </citation>
    <scope>NUCLEOTIDE SEQUENCE</scope>
    <source>
        <strain evidence="15">ATCC 700773</strain>
    </source>
</reference>
<dbReference type="PANTHER" id="PTHR22777:SF32">
    <property type="entry name" value="UPF0053 INNER MEMBRANE PROTEIN YFJD"/>
    <property type="match status" value="1"/>
</dbReference>
<organism evidence="15 16">
    <name type="scientific">Treponema parvum</name>
    <dbReference type="NCBI Taxonomy" id="138851"/>
    <lineage>
        <taxon>Bacteria</taxon>
        <taxon>Pseudomonadati</taxon>
        <taxon>Spirochaetota</taxon>
        <taxon>Spirochaetia</taxon>
        <taxon>Spirochaetales</taxon>
        <taxon>Treponemataceae</taxon>
        <taxon>Treponema</taxon>
    </lineage>
</organism>
<dbReference type="InterPro" id="IPR044751">
    <property type="entry name" value="Ion_transp-like_CBS"/>
</dbReference>
<feature type="transmembrane region" description="Helical" evidence="12">
    <location>
        <begin position="130"/>
        <end position="153"/>
    </location>
</feature>
<feature type="transmembrane region" description="Helical" evidence="12">
    <location>
        <begin position="99"/>
        <end position="118"/>
    </location>
</feature>
<dbReference type="EMBL" id="CP054257">
    <property type="protein sequence ID" value="QTQ12765.1"/>
    <property type="molecule type" value="Genomic_DNA"/>
</dbReference>
<feature type="domain" description="CBS" evidence="13">
    <location>
        <begin position="216"/>
        <end position="275"/>
    </location>
</feature>
<evidence type="ECO:0000256" key="8">
    <source>
        <dbReference type="ARBA" id="ARBA00023136"/>
    </source>
</evidence>
<dbReference type="PANTHER" id="PTHR22777">
    <property type="entry name" value="HEMOLYSIN-RELATED"/>
    <property type="match status" value="1"/>
</dbReference>
<evidence type="ECO:0000259" key="13">
    <source>
        <dbReference type="PROSITE" id="PS51371"/>
    </source>
</evidence>
<dbReference type="PROSITE" id="PS51371">
    <property type="entry name" value="CBS"/>
    <property type="match status" value="2"/>
</dbReference>
<protein>
    <submittedName>
        <fullName evidence="15">HlyC/CorC family transporter</fullName>
    </submittedName>
</protein>
<gene>
    <name evidence="15" type="ORF">HRI96_11490</name>
</gene>
<dbReference type="SMART" id="SM01091">
    <property type="entry name" value="CorC_HlyC"/>
    <property type="match status" value="1"/>
</dbReference>
<reference evidence="15" key="2">
    <citation type="journal article" date="2021" name="Microbiol. Resour. Announc.">
        <title>Complete Genome Sequences of Three Human Oral Treponema parvum Isolates.</title>
        <authorList>
            <person name="Zeng H."/>
            <person name="Watt R.M."/>
        </authorList>
    </citation>
    <scope>NUCLEOTIDE SEQUENCE</scope>
    <source>
        <strain evidence="15">ATCC 700773</strain>
    </source>
</reference>
<evidence type="ECO:0000256" key="6">
    <source>
        <dbReference type="ARBA" id="ARBA00022989"/>
    </source>
</evidence>
<dbReference type="AlphaFoldDB" id="A0A975IDA6"/>
<dbReference type="Pfam" id="PF00571">
    <property type="entry name" value="CBS"/>
    <property type="match status" value="2"/>
</dbReference>
<dbReference type="InterPro" id="IPR016169">
    <property type="entry name" value="FAD-bd_PCMH_sub2"/>
</dbReference>
<name>A0A975IDA6_9SPIR</name>
<feature type="domain" description="CBS" evidence="13">
    <location>
        <begin position="280"/>
        <end position="340"/>
    </location>
</feature>
<dbReference type="Pfam" id="PF01595">
    <property type="entry name" value="CNNM"/>
    <property type="match status" value="1"/>
</dbReference>
<dbReference type="PROSITE" id="PS51846">
    <property type="entry name" value="CNNM"/>
    <property type="match status" value="1"/>
</dbReference>
<dbReference type="CDD" id="cd04590">
    <property type="entry name" value="CBS_pair_CorC_HlyC_assoc"/>
    <property type="match status" value="1"/>
</dbReference>
<evidence type="ECO:0000259" key="14">
    <source>
        <dbReference type="PROSITE" id="PS51846"/>
    </source>
</evidence>
<keyword evidence="5" id="KW-0677">Repeat</keyword>